<dbReference type="AlphaFoldDB" id="A0A0F9LYH4"/>
<reference evidence="2" key="1">
    <citation type="journal article" date="2015" name="Nature">
        <title>Complex archaea that bridge the gap between prokaryotes and eukaryotes.</title>
        <authorList>
            <person name="Spang A."/>
            <person name="Saw J.H."/>
            <person name="Jorgensen S.L."/>
            <person name="Zaremba-Niedzwiedzka K."/>
            <person name="Martijn J."/>
            <person name="Lind A.E."/>
            <person name="van Eijk R."/>
            <person name="Schleper C."/>
            <person name="Guy L."/>
            <person name="Ettema T.J."/>
        </authorList>
    </citation>
    <scope>NUCLEOTIDE SEQUENCE</scope>
</reference>
<proteinExistence type="predicted"/>
<dbReference type="SUPFAM" id="SSF51283">
    <property type="entry name" value="dUTPase-like"/>
    <property type="match status" value="1"/>
</dbReference>
<dbReference type="PANTHER" id="PTHR42680">
    <property type="entry name" value="DCTP DEAMINASE"/>
    <property type="match status" value="1"/>
</dbReference>
<dbReference type="Gene3D" id="2.70.40.10">
    <property type="match status" value="1"/>
</dbReference>
<accession>A0A0F9LYH4</accession>
<dbReference type="GO" id="GO:0008829">
    <property type="term" value="F:dCTP deaminase activity"/>
    <property type="evidence" value="ECO:0007669"/>
    <property type="project" value="InterPro"/>
</dbReference>
<dbReference type="EMBL" id="LAZR01010000">
    <property type="protein sequence ID" value="KKM69390.1"/>
    <property type="molecule type" value="Genomic_DNA"/>
</dbReference>
<evidence type="ECO:0008006" key="3">
    <source>
        <dbReference type="Google" id="ProtNLM"/>
    </source>
</evidence>
<evidence type="ECO:0000313" key="2">
    <source>
        <dbReference type="EMBL" id="KKM69390.1"/>
    </source>
</evidence>
<dbReference type="InterPro" id="IPR036157">
    <property type="entry name" value="dUTPase-like_sf"/>
</dbReference>
<dbReference type="PANTHER" id="PTHR42680:SF2">
    <property type="entry name" value="DCTP DEAMINASE"/>
    <property type="match status" value="1"/>
</dbReference>
<organism evidence="2">
    <name type="scientific">marine sediment metagenome</name>
    <dbReference type="NCBI Taxonomy" id="412755"/>
    <lineage>
        <taxon>unclassified sequences</taxon>
        <taxon>metagenomes</taxon>
        <taxon>ecological metagenomes</taxon>
    </lineage>
</organism>
<dbReference type="Pfam" id="PF22769">
    <property type="entry name" value="DCD"/>
    <property type="match status" value="1"/>
</dbReference>
<keyword evidence="1" id="KW-0546">Nucleotide metabolism</keyword>
<dbReference type="InterPro" id="IPR011962">
    <property type="entry name" value="dCTP_deaminase"/>
</dbReference>
<evidence type="ECO:0000256" key="1">
    <source>
        <dbReference type="ARBA" id="ARBA00023080"/>
    </source>
</evidence>
<gene>
    <name evidence="2" type="ORF">LCGC14_1451330</name>
</gene>
<dbReference type="GO" id="GO:0006229">
    <property type="term" value="P:dUTP biosynthetic process"/>
    <property type="evidence" value="ECO:0007669"/>
    <property type="project" value="InterPro"/>
</dbReference>
<comment type="caution">
    <text evidence="2">The sequence shown here is derived from an EMBL/GenBank/DDBJ whole genome shotgun (WGS) entry which is preliminary data.</text>
</comment>
<protein>
    <recommendedName>
        <fullName evidence="3">dUTPase-like domain-containing protein</fullName>
    </recommendedName>
</protein>
<name>A0A0F9LYH4_9ZZZZ</name>
<sequence length="189" mass="21119">MYSSSDILSAIERGSITISDFDESRLGPNSYDLLLGKFFFDVIWDEDGPWFVGPSEYGPQDRVNVPVGGTLLAMTEDVIGTFGKVTGKLYARSTWGRAGITVCRDAGLGDIGYCNHWTLEMTGHVTSGQPFVTVGERIAQITFLETIRPPIKAYLGQYNADDWPLCMVPKMWRHRILDTFSQNTQHEIS</sequence>